<evidence type="ECO:0000313" key="2">
    <source>
        <dbReference type="WBParaSite" id="ACRNAN_scaffold8300.g29633.t1"/>
    </source>
</evidence>
<dbReference type="AlphaFoldDB" id="A0A914EI85"/>
<accession>A0A914EI85</accession>
<dbReference type="Proteomes" id="UP000887540">
    <property type="component" value="Unplaced"/>
</dbReference>
<evidence type="ECO:0000313" key="1">
    <source>
        <dbReference type="Proteomes" id="UP000887540"/>
    </source>
</evidence>
<proteinExistence type="predicted"/>
<dbReference type="WBParaSite" id="ACRNAN_scaffold8300.g29633.t1">
    <property type="protein sequence ID" value="ACRNAN_scaffold8300.g29633.t1"/>
    <property type="gene ID" value="ACRNAN_scaffold8300.g29633"/>
</dbReference>
<protein>
    <submittedName>
        <fullName evidence="2">Uncharacterized protein</fullName>
    </submittedName>
</protein>
<reference evidence="2" key="1">
    <citation type="submission" date="2022-11" db="UniProtKB">
        <authorList>
            <consortium name="WormBaseParasite"/>
        </authorList>
    </citation>
    <scope>IDENTIFICATION</scope>
</reference>
<keyword evidence="1" id="KW-1185">Reference proteome</keyword>
<name>A0A914EI85_9BILA</name>
<organism evidence="1 2">
    <name type="scientific">Acrobeloides nanus</name>
    <dbReference type="NCBI Taxonomy" id="290746"/>
    <lineage>
        <taxon>Eukaryota</taxon>
        <taxon>Metazoa</taxon>
        <taxon>Ecdysozoa</taxon>
        <taxon>Nematoda</taxon>
        <taxon>Chromadorea</taxon>
        <taxon>Rhabditida</taxon>
        <taxon>Tylenchina</taxon>
        <taxon>Cephalobomorpha</taxon>
        <taxon>Cephaloboidea</taxon>
        <taxon>Cephalobidae</taxon>
        <taxon>Acrobeloides</taxon>
    </lineage>
</organism>
<sequence length="79" mass="9425">MKPDRPRQSRNHHMFLLLKRKSVVERKITERHCEKDVDGQILNGWKEQCWMGHIEEANESGKVTFRQAYETSFQDAKPL</sequence>